<sequence>MDPIDAEVALAQDERRQMEEALEAGARLDVSAVAFDTDLYGGGGSDPTASPAMTPPSRPPRTTPRKTRPTRRRVA</sequence>
<evidence type="ECO:0000313" key="3">
    <source>
        <dbReference type="Proteomes" id="UP000095767"/>
    </source>
</evidence>
<proteinExistence type="predicted"/>
<name>A0A1E5VXD3_9POAL</name>
<protein>
    <submittedName>
        <fullName evidence="2">Uncharacterized protein</fullName>
    </submittedName>
</protein>
<dbReference type="AlphaFoldDB" id="A0A1E5VXD3"/>
<gene>
    <name evidence="2" type="ORF">BAE44_0009208</name>
</gene>
<dbReference type="EMBL" id="LWDX02026935">
    <property type="protein sequence ID" value="OEL29773.1"/>
    <property type="molecule type" value="Genomic_DNA"/>
</dbReference>
<organism evidence="2 3">
    <name type="scientific">Dichanthelium oligosanthes</name>
    <dbReference type="NCBI Taxonomy" id="888268"/>
    <lineage>
        <taxon>Eukaryota</taxon>
        <taxon>Viridiplantae</taxon>
        <taxon>Streptophyta</taxon>
        <taxon>Embryophyta</taxon>
        <taxon>Tracheophyta</taxon>
        <taxon>Spermatophyta</taxon>
        <taxon>Magnoliopsida</taxon>
        <taxon>Liliopsida</taxon>
        <taxon>Poales</taxon>
        <taxon>Poaceae</taxon>
        <taxon>PACMAD clade</taxon>
        <taxon>Panicoideae</taxon>
        <taxon>Panicodae</taxon>
        <taxon>Paniceae</taxon>
        <taxon>Dichantheliinae</taxon>
        <taxon>Dichanthelium</taxon>
    </lineage>
</organism>
<feature type="region of interest" description="Disordered" evidence="1">
    <location>
        <begin position="38"/>
        <end position="75"/>
    </location>
</feature>
<comment type="caution">
    <text evidence="2">The sequence shown here is derived from an EMBL/GenBank/DDBJ whole genome shotgun (WGS) entry which is preliminary data.</text>
</comment>
<dbReference type="OrthoDB" id="1741306at2759"/>
<evidence type="ECO:0000256" key="1">
    <source>
        <dbReference type="SAM" id="MobiDB-lite"/>
    </source>
</evidence>
<evidence type="ECO:0000313" key="2">
    <source>
        <dbReference type="EMBL" id="OEL29773.1"/>
    </source>
</evidence>
<dbReference type="Proteomes" id="UP000095767">
    <property type="component" value="Unassembled WGS sequence"/>
</dbReference>
<dbReference type="STRING" id="888268.A0A1E5VXD3"/>
<reference evidence="2 3" key="1">
    <citation type="submission" date="2016-09" db="EMBL/GenBank/DDBJ databases">
        <title>The draft genome of Dichanthelium oligosanthes: A C3 panicoid grass species.</title>
        <authorList>
            <person name="Studer A.J."/>
            <person name="Schnable J.C."/>
            <person name="Brutnell T.P."/>
        </authorList>
    </citation>
    <scope>NUCLEOTIDE SEQUENCE [LARGE SCALE GENOMIC DNA]</scope>
    <source>
        <strain evidence="3">cv. Kellogg 1175</strain>
        <tissue evidence="2">Leaf</tissue>
    </source>
</reference>
<keyword evidence="3" id="KW-1185">Reference proteome</keyword>
<accession>A0A1E5VXD3</accession>
<feature type="compositionally biased region" description="Basic residues" evidence="1">
    <location>
        <begin position="63"/>
        <end position="75"/>
    </location>
</feature>
<feature type="compositionally biased region" description="Pro residues" evidence="1">
    <location>
        <begin position="53"/>
        <end position="62"/>
    </location>
</feature>